<dbReference type="EMBL" id="CP045929">
    <property type="protein sequence ID" value="QGK68627.1"/>
    <property type="molecule type" value="Genomic_DNA"/>
</dbReference>
<dbReference type="PANTHER" id="PTHR36454:SF1">
    <property type="entry name" value="DUF1015 DOMAIN-CONTAINING PROTEIN"/>
    <property type="match status" value="1"/>
</dbReference>
<evidence type="ECO:0000313" key="3">
    <source>
        <dbReference type="Proteomes" id="UP000371041"/>
    </source>
</evidence>
<dbReference type="AlphaFoldDB" id="A0A5Q3QCW0"/>
<gene>
    <name evidence="2" type="ORF">GIY23_02805</name>
</gene>
<evidence type="ECO:0000313" key="2">
    <source>
        <dbReference type="EMBL" id="QGK68627.1"/>
    </source>
</evidence>
<dbReference type="Pfam" id="PF06245">
    <property type="entry name" value="DUF1015"/>
    <property type="match status" value="1"/>
</dbReference>
<feature type="region of interest" description="Disordered" evidence="1">
    <location>
        <begin position="1"/>
        <end position="23"/>
    </location>
</feature>
<organism evidence="2 3">
    <name type="scientific">Allosaccharopolyspora coralli</name>
    <dbReference type="NCBI Taxonomy" id="2665642"/>
    <lineage>
        <taxon>Bacteria</taxon>
        <taxon>Bacillati</taxon>
        <taxon>Actinomycetota</taxon>
        <taxon>Actinomycetes</taxon>
        <taxon>Pseudonocardiales</taxon>
        <taxon>Pseudonocardiaceae</taxon>
        <taxon>Allosaccharopolyspora</taxon>
    </lineage>
</organism>
<dbReference type="KEGG" id="sace:GIY23_02805"/>
<proteinExistence type="predicted"/>
<evidence type="ECO:0000256" key="1">
    <source>
        <dbReference type="SAM" id="MobiDB-lite"/>
    </source>
</evidence>
<reference evidence="3" key="1">
    <citation type="submission" date="2019-11" db="EMBL/GenBank/DDBJ databases">
        <title>The complete genome sequence of Saccharopolyspora sp. E2A.</title>
        <authorList>
            <person name="Zhang G."/>
        </authorList>
    </citation>
    <scope>NUCLEOTIDE SEQUENCE [LARGE SCALE GENOMIC DNA]</scope>
    <source>
        <strain evidence="3">E2A</strain>
    </source>
</reference>
<keyword evidence="3" id="KW-1185">Reference proteome</keyword>
<sequence>MRHGVRSMSGWITRGEPPGGGLDEFASPAEVTGALQRSGETVSLLSVQHPHRTITARRGGLTLDDVLPRARAQLDELRRRRYRRAEDVVLPYRVSGSDGTAFGMLCLVDPSAAGRDGLPNVRHGEDVYPAVVAERAAVLAGLRCATSAAMLVPTSPLPELGSALRDVTTRLGGPVVSFSDERARSHELWEIGPGDDQNALLRIAAAHPLLVADGNHRIAAARESGVGGMLALITDGPDVRIGPLHRVMRDVDWSVPEFEQRCRRHGLTVRSSVDGAAQGRLAVRLRGASFEIDVPSTVEPERVGRDYWFAERVLIDEIFDLDSESSDVRCLPGSALPERGLPAETGAAVLLAPLTWTDVRHAVRLHRPTPRKSTYFTPKPRSGVYLADLG</sequence>
<accession>A0A5Q3QCW0</accession>
<dbReference type="Proteomes" id="UP000371041">
    <property type="component" value="Chromosome"/>
</dbReference>
<name>A0A5Q3QCW0_9PSEU</name>
<dbReference type="InterPro" id="IPR008323">
    <property type="entry name" value="UCP033563"/>
</dbReference>
<protein>
    <submittedName>
        <fullName evidence="2">DUF1015 family protein</fullName>
    </submittedName>
</protein>
<dbReference type="PANTHER" id="PTHR36454">
    <property type="entry name" value="LMO2823 PROTEIN"/>
    <property type="match status" value="1"/>
</dbReference>